<evidence type="ECO:0000313" key="2">
    <source>
        <dbReference type="EMBL" id="KAF3227756.1"/>
    </source>
</evidence>
<comment type="caution">
    <text evidence="2">The sequence shown here is derived from an EMBL/GenBank/DDBJ whole genome shotgun (WGS) entry which is preliminary data.</text>
</comment>
<evidence type="ECO:0000313" key="1">
    <source>
        <dbReference type="EMBL" id="KAF3209760.1"/>
    </source>
</evidence>
<dbReference type="EMBL" id="WIWT01000041">
    <property type="protein sequence ID" value="KAF3209760.1"/>
    <property type="molecule type" value="Genomic_DNA"/>
</dbReference>
<dbReference type="Proteomes" id="UP000614610">
    <property type="component" value="Unassembled WGS sequence"/>
</dbReference>
<evidence type="ECO:0008006" key="4">
    <source>
        <dbReference type="Google" id="ProtNLM"/>
    </source>
</evidence>
<dbReference type="EMBL" id="WIPF01000018">
    <property type="protein sequence ID" value="KAF3227756.1"/>
    <property type="molecule type" value="Genomic_DNA"/>
</dbReference>
<dbReference type="Proteomes" id="UP000483672">
    <property type="component" value="Unassembled WGS sequence"/>
</dbReference>
<sequence length="346" mass="40840">MSSSFPFLALPLELRNEIYKHLLCTPAQPVPYPLQLQNPPPYSRIFLNPSIFRVNKQVHSEATRIFYSTTTFIIRIILPDWQRLSVGGVSKTKFQVIYEDPWAEVIYIYDEEGQGWYSGFQSYGSGPKLCKFVEDNEVESTPSPRYRGLIRHIRVDILDIRLDSMRYSETYEITAEARRRVRKILMPFAYRLQHILSDAGKDAEVEINLISQLFVKEYPGRGDENVLRFLPDYKNSGDILSLYKELIETTWPYTIGPWRFRLNIPQEIEQEYFGLEREVIKWCNENNEVSEEEKIEFRVMKTIFPYVWIMEKGRFVVMDESSDPWRDFEDEGAFSEEWRLGEEGGT</sequence>
<dbReference type="OrthoDB" id="62952at2759"/>
<evidence type="ECO:0000313" key="3">
    <source>
        <dbReference type="Proteomes" id="UP000483672"/>
    </source>
</evidence>
<proteinExistence type="predicted"/>
<dbReference type="PANTHER" id="PTHR42085">
    <property type="entry name" value="F-BOX DOMAIN-CONTAINING PROTEIN"/>
    <property type="match status" value="1"/>
</dbReference>
<dbReference type="PANTHER" id="PTHR42085:SF2">
    <property type="entry name" value="F-BOX DOMAIN-CONTAINING PROTEIN"/>
    <property type="match status" value="1"/>
</dbReference>
<name>A0A6G1M3R4_ORBOL</name>
<dbReference type="InterPro" id="IPR038883">
    <property type="entry name" value="AN11006-like"/>
</dbReference>
<reference evidence="2 3" key="1">
    <citation type="submission" date="2019-06" db="EMBL/GenBank/DDBJ databases">
        <authorList>
            <person name="Palmer J.M."/>
        </authorList>
    </citation>
    <scope>NUCLEOTIDE SEQUENCE [LARGE SCALE GENOMIC DNA]</scope>
    <source>
        <strain evidence="2 3">TWF191</strain>
        <strain evidence="1">TWF679</strain>
    </source>
</reference>
<gene>
    <name evidence="2" type="ORF">TWF191_003276</name>
    <name evidence="1" type="ORF">TWF679_007299</name>
</gene>
<dbReference type="AlphaFoldDB" id="A0A6G1M3R4"/>
<accession>A0A6G1M3R4</accession>
<organism evidence="2 3">
    <name type="scientific">Orbilia oligospora</name>
    <name type="common">Nematode-trapping fungus</name>
    <name type="synonym">Arthrobotrys oligospora</name>
    <dbReference type="NCBI Taxonomy" id="2813651"/>
    <lineage>
        <taxon>Eukaryota</taxon>
        <taxon>Fungi</taxon>
        <taxon>Dikarya</taxon>
        <taxon>Ascomycota</taxon>
        <taxon>Pezizomycotina</taxon>
        <taxon>Orbiliomycetes</taxon>
        <taxon>Orbiliales</taxon>
        <taxon>Orbiliaceae</taxon>
        <taxon>Orbilia</taxon>
    </lineage>
</organism>
<protein>
    <recommendedName>
        <fullName evidence="4">F-box domain-containing protein</fullName>
    </recommendedName>
</protein>